<dbReference type="Gene3D" id="3.40.50.300">
    <property type="entry name" value="P-loop containing nucleotide triphosphate hydrolases"/>
    <property type="match status" value="1"/>
</dbReference>
<dbReference type="GO" id="GO:1903805">
    <property type="term" value="P:L-valine import across plasma membrane"/>
    <property type="evidence" value="ECO:0007669"/>
    <property type="project" value="TreeGrafter"/>
</dbReference>
<dbReference type="PANTHER" id="PTHR45772:SF7">
    <property type="entry name" value="AMINO ACID ABC TRANSPORTER ATP-BINDING PROTEIN"/>
    <property type="match status" value="1"/>
</dbReference>
<dbReference type="InterPro" id="IPR003593">
    <property type="entry name" value="AAA+_ATPase"/>
</dbReference>
<dbReference type="InterPro" id="IPR027417">
    <property type="entry name" value="P-loop_NTPase"/>
</dbReference>
<dbReference type="RefSeq" id="WP_220228108.1">
    <property type="nucleotide sequence ID" value="NZ_JAICBX010000002.1"/>
</dbReference>
<dbReference type="Proteomes" id="UP001196509">
    <property type="component" value="Unassembled WGS sequence"/>
</dbReference>
<comment type="caution">
    <text evidence="5">The sequence shown here is derived from an EMBL/GenBank/DDBJ whole genome shotgun (WGS) entry which is preliminary data.</text>
</comment>
<keyword evidence="1" id="KW-0813">Transport</keyword>
<dbReference type="GO" id="GO:0005524">
    <property type="term" value="F:ATP binding"/>
    <property type="evidence" value="ECO:0007669"/>
    <property type="project" value="UniProtKB-KW"/>
</dbReference>
<name>A0AAE3D126_9HYPH</name>
<dbReference type="InterPro" id="IPR032823">
    <property type="entry name" value="BCA_ABC_TP_C"/>
</dbReference>
<dbReference type="GO" id="GO:0042941">
    <property type="term" value="P:D-alanine transmembrane transport"/>
    <property type="evidence" value="ECO:0007669"/>
    <property type="project" value="TreeGrafter"/>
</dbReference>
<dbReference type="EMBL" id="JAICBX010000002">
    <property type="protein sequence ID" value="MBW8637401.1"/>
    <property type="molecule type" value="Genomic_DNA"/>
</dbReference>
<dbReference type="GO" id="GO:0015192">
    <property type="term" value="F:L-phenylalanine transmembrane transporter activity"/>
    <property type="evidence" value="ECO:0007669"/>
    <property type="project" value="TreeGrafter"/>
</dbReference>
<evidence type="ECO:0000256" key="2">
    <source>
        <dbReference type="ARBA" id="ARBA00022741"/>
    </source>
</evidence>
<feature type="domain" description="ABC transporter" evidence="4">
    <location>
        <begin position="6"/>
        <end position="241"/>
    </location>
</feature>
<gene>
    <name evidence="5" type="ORF">K1W69_09395</name>
</gene>
<evidence type="ECO:0000313" key="6">
    <source>
        <dbReference type="Proteomes" id="UP001196509"/>
    </source>
</evidence>
<evidence type="ECO:0000256" key="3">
    <source>
        <dbReference type="ARBA" id="ARBA00022840"/>
    </source>
</evidence>
<dbReference type="GO" id="GO:0016887">
    <property type="term" value="F:ATP hydrolysis activity"/>
    <property type="evidence" value="ECO:0007669"/>
    <property type="project" value="InterPro"/>
</dbReference>
<dbReference type="PANTHER" id="PTHR45772">
    <property type="entry name" value="CONSERVED COMPONENT OF ABC TRANSPORTER FOR NATURAL AMINO ACIDS-RELATED"/>
    <property type="match status" value="1"/>
</dbReference>
<dbReference type="InterPro" id="IPR003439">
    <property type="entry name" value="ABC_transporter-like_ATP-bd"/>
</dbReference>
<protein>
    <submittedName>
        <fullName evidence="5">ABC transporter ATP-binding protein</fullName>
    </submittedName>
</protein>
<dbReference type="Pfam" id="PF12399">
    <property type="entry name" value="BCA_ABC_TP_C"/>
    <property type="match status" value="1"/>
</dbReference>
<dbReference type="SUPFAM" id="SSF52540">
    <property type="entry name" value="P-loop containing nucleoside triphosphate hydrolases"/>
    <property type="match status" value="1"/>
</dbReference>
<dbReference type="GO" id="GO:0005304">
    <property type="term" value="F:L-valine transmembrane transporter activity"/>
    <property type="evidence" value="ECO:0007669"/>
    <property type="project" value="TreeGrafter"/>
</dbReference>
<organism evidence="5 6">
    <name type="scientific">Flavimaribacter sediminis</name>
    <dbReference type="NCBI Taxonomy" id="2865987"/>
    <lineage>
        <taxon>Bacteria</taxon>
        <taxon>Pseudomonadati</taxon>
        <taxon>Pseudomonadota</taxon>
        <taxon>Alphaproteobacteria</taxon>
        <taxon>Hyphomicrobiales</taxon>
        <taxon>Rhizobiaceae</taxon>
        <taxon>Flavimaribacter</taxon>
    </lineage>
</organism>
<keyword evidence="2" id="KW-0547">Nucleotide-binding</keyword>
<dbReference type="GO" id="GO:1903806">
    <property type="term" value="P:L-isoleucine import across plasma membrane"/>
    <property type="evidence" value="ECO:0007669"/>
    <property type="project" value="TreeGrafter"/>
</dbReference>
<proteinExistence type="predicted"/>
<dbReference type="InterPro" id="IPR051120">
    <property type="entry name" value="ABC_AA/LPS_Transport"/>
</dbReference>
<dbReference type="GO" id="GO:0005886">
    <property type="term" value="C:plasma membrane"/>
    <property type="evidence" value="ECO:0007669"/>
    <property type="project" value="TreeGrafter"/>
</dbReference>
<dbReference type="Pfam" id="PF00005">
    <property type="entry name" value="ABC_tran"/>
    <property type="match status" value="1"/>
</dbReference>
<evidence type="ECO:0000259" key="4">
    <source>
        <dbReference type="PROSITE" id="PS50893"/>
    </source>
</evidence>
<dbReference type="PROSITE" id="PS50893">
    <property type="entry name" value="ABC_TRANSPORTER_2"/>
    <property type="match status" value="1"/>
</dbReference>
<dbReference type="GO" id="GO:0015808">
    <property type="term" value="P:L-alanine transport"/>
    <property type="evidence" value="ECO:0007669"/>
    <property type="project" value="TreeGrafter"/>
</dbReference>
<dbReference type="SMART" id="SM00382">
    <property type="entry name" value="AAA"/>
    <property type="match status" value="1"/>
</dbReference>
<sequence length="243" mass="25652">MTNAIIEVVDACKSFGGLKAVKDVSFTVGTGEIFGIAGPNGSGKSTLFNLMTGIPYGPTSGEIRFDGNRIDRKPAHAIARSGLCRTFQKDAEFPDLTVRETLLVSAVYNGDLSASKATNEAQSVLELAQFDPNRVDMLSSELSVYEKKQLMIASALISKPKVLMLDEPASGLTKPEIAKLDALLLGVNRAGVTILLIEHVLSLLLSVSQRLIVLNQGAILAQGLPADVVKDPAVAEAYLGGGV</sequence>
<accession>A0AAE3D126</accession>
<keyword evidence="3 5" id="KW-0067">ATP-binding</keyword>
<evidence type="ECO:0000256" key="1">
    <source>
        <dbReference type="ARBA" id="ARBA00022448"/>
    </source>
</evidence>
<keyword evidence="6" id="KW-1185">Reference proteome</keyword>
<evidence type="ECO:0000313" key="5">
    <source>
        <dbReference type="EMBL" id="MBW8637401.1"/>
    </source>
</evidence>
<reference evidence="5" key="1">
    <citation type="submission" date="2021-08" db="EMBL/GenBank/DDBJ databases">
        <title>Hoeflea bacterium WL0058 sp. nov., isolated from the sediment.</title>
        <authorList>
            <person name="Wang L."/>
            <person name="Zhang D."/>
        </authorList>
    </citation>
    <scope>NUCLEOTIDE SEQUENCE</scope>
    <source>
        <strain evidence="5">WL0058</strain>
    </source>
</reference>
<dbReference type="AlphaFoldDB" id="A0AAE3D126"/>
<dbReference type="GO" id="GO:0015188">
    <property type="term" value="F:L-isoleucine transmembrane transporter activity"/>
    <property type="evidence" value="ECO:0007669"/>
    <property type="project" value="TreeGrafter"/>
</dbReference>
<dbReference type="CDD" id="cd03219">
    <property type="entry name" value="ABC_Mj1267_LivG_branched"/>
    <property type="match status" value="1"/>
</dbReference>